<feature type="domain" description="Restriction endonuclease type II-like" evidence="5">
    <location>
        <begin position="1861"/>
        <end position="1958"/>
    </location>
</feature>
<dbReference type="Pfam" id="PF11784">
    <property type="entry name" value="DUF3320"/>
    <property type="match status" value="1"/>
</dbReference>
<dbReference type="InterPro" id="IPR025103">
    <property type="entry name" value="DUF4011"/>
</dbReference>
<dbReference type="InterPro" id="IPR041679">
    <property type="entry name" value="DNA2/NAM7-like_C"/>
</dbReference>
<dbReference type="eggNOG" id="COG2852">
    <property type="taxonomic scope" value="Bacteria"/>
</dbReference>
<dbReference type="HOGENOM" id="CLU_000788_0_1_4"/>
<dbReference type="GO" id="GO:0004386">
    <property type="term" value="F:helicase activity"/>
    <property type="evidence" value="ECO:0007669"/>
    <property type="project" value="UniProtKB-KW"/>
</dbReference>
<feature type="domain" description="DUF3320" evidence="2">
    <location>
        <begin position="2070"/>
        <end position="2119"/>
    </location>
</feature>
<feature type="domain" description="DNA2/NAM7 helicase helicase" evidence="3">
    <location>
        <begin position="1516"/>
        <end position="1594"/>
    </location>
</feature>
<protein>
    <submittedName>
        <fullName evidence="6">DNA helicase related protein</fullName>
    </submittedName>
</protein>
<feature type="region of interest" description="Disordered" evidence="1">
    <location>
        <begin position="2012"/>
        <end position="2067"/>
    </location>
</feature>
<evidence type="ECO:0000313" key="6">
    <source>
        <dbReference type="EMBL" id="ABD70751.1"/>
    </source>
</evidence>
<dbReference type="FunFam" id="3.40.960.10:FF:000002">
    <property type="entry name" value="DNA helicase related protein"/>
    <property type="match status" value="1"/>
</dbReference>
<dbReference type="FunFam" id="3.40.50.300:FF:002063">
    <property type="entry name" value="DNA helicase related protein"/>
    <property type="match status" value="1"/>
</dbReference>
<dbReference type="PANTHER" id="PTHR10887">
    <property type="entry name" value="DNA2/NAM7 HELICASE FAMILY"/>
    <property type="match status" value="1"/>
</dbReference>
<evidence type="ECO:0000313" key="7">
    <source>
        <dbReference type="Proteomes" id="UP000008332"/>
    </source>
</evidence>
<dbReference type="SUPFAM" id="SSF52540">
    <property type="entry name" value="P-loop containing nucleoside triphosphate hydrolases"/>
    <property type="match status" value="2"/>
</dbReference>
<dbReference type="Pfam" id="PF13195">
    <property type="entry name" value="DUF4011"/>
    <property type="match status" value="1"/>
</dbReference>
<dbReference type="InterPro" id="IPR011335">
    <property type="entry name" value="Restrct_endonuc-II-like"/>
</dbReference>
<feature type="domain" description="DNA2/NAM7 helicase-like C-terminal" evidence="4">
    <location>
        <begin position="1626"/>
        <end position="1812"/>
    </location>
</feature>
<sequence>MTRESSQSTEAGTPENSAVSEVPPPIVRLQISAAKKLNLAAFQNAVPALLELAVVNDTASQLTELTIHLTSEPAFVKPRTWNLDAVGPGESYHLPDLDVRLDGALFSRLTEAEPAVLRFELRSAMQPDLVLAAHESNVELLARNQWGGIGRLPEMVAAFVQPNDPAVDRLLKGAALSLQAADKSGSIDGYTHGPKRAWELTSAIWAAVLQRKLNYSLPPASFEHTGQKVRSPSQIMDSGIATCFDSTLLFAACLEQANLNPLLVFTKGHSFVGFWLRNEEFSTAVVDDITALRKRLKLQELVVFETTLATQGQPVNFSQAIDNANRQLAEEEEDKFELVIDVKRARMSRIKPLAQAQAVADVVPHTLEPETTITIEEAPDLPDEVVIDTPTAELDPKDRLARWQRKLLDLSLRNALLNFKQGKKALLLDVAAPSLEDTLAEGHTIKLLPSPELMQGQDPRSQQLHEARSLEDLRKTHAADALQRREVFIRLEQQELESRLVELYRGARNAMQEGGANTLFVALGFLVWSRSDKPEHRVKAPLILLPITLNRKSARSGFTLQAHEDEALFNPTLVEMLRQDFQLELGIPAGDLPRDESGLDIAGIWKRVRSVIKDIRGWEVSEDVVLSMFSFAKYLMWKDLADRTDDLRKSPVVAHLIDTPREPYPSTTPFPDARRLDTDYAPQQVFCPLPADSSQLSAVMAAANGKDFVLIGPPGTGKSQTIANLIAQCLAEGKRVLFVAEKIAALDVVFRRLREVGLGEFCLELHSNKSRKLDVLSQLQKSWESKGEVDAATWEAKARKLGQVREQLSTYVERLHQRHGNGWTIYKAIGCVVGGDALPDLRFSWATPRAHDEVALTALRNLAGRLQANAAAVGPEQLLTGALVPVHVTDWSAKWQQEMVRSAQTLQTTSHGFLAAAQDLGQMIGMEWPALHRQTRSSIGVLAKVLPQASTQDWSFCALPDSDTVCAALKAGNDLLGQHRVLSSKMSTPWPTELQTRLAQALDLLDKRRNLYTELGSPWPPTVSDEIERGVQWIEEMGQLRASLSVKYGAGVGQLNVAQLQRDWAKADKSFWPMSWLGKRKVRGVLEAVIEGTGEPRVADDLSALVRIRSLREEVQQLNPGAAAEGLWVGVKTRTDHASSALKANAALHAARMHKPFSLEGLEGASEGYCGERWTREAQRLKALLDLDHRLSECAPLSESSQGLWQGHDTGSAILRAALAFERERLGLPQRGSLQTPHPNVAEGRCGPALQQQHALLQTRGAVETRLLSMSGLAAECPGVWNALDTDREGIERALKFHASLKAGLSGLGLEPSSIVEARQSLHQVLGTRRAELSDTALIGQACHQVLAQLAEINAATDQFCQTATQPENVHRAFADLAPAELAEAAVRLEGGHLGLHAWCAWRHAQTDARDAGLPALVSAIEAGDLTPAQVPTAFEVNYARWWLAEAVDEDEVLKRFVSAEHELRIKEFRALDDEFTKVSREWIRAKLCANLPATDSIQRNSEWGILRHEITKKKQHKPLRQLLQEIPSVVLRLTPCLLMSPLSIAQYLSAEASNFDLVVFDEASQIPVWDAIGAMARGKQVVMVGDPKQLPPTNFFGRSDSTDGDDDVVEGDLESILDECLGASLPTRNLSWHYRSRHESLIAFSNHRYYGGGLVTFPSPVTDDRAVSFHLGKGCYEKGGARINQPEAKALVVDLVSRLKRPGFRESGLTIGVVTFNSEQQGLIEDLLDEARRKDPGLEPYFSEMELEPVFVKNLESVQGDERDIMYFSITYGPDMAGAVSMNFGPLNRDGGERRLNVAVTRARHELRVFSSLRGEQMDLSRTKAAGVRDLKHFLEFAEFGPRALAEAHHGSQGDFESPFEASVATALGRKGWQVHTQIGASSFRLDLGVVHPDFAGRYLAGVECDGATYHRSATARDRDKLREQVLRGLGWEIVRIWSTDWWVNPGGTLERVHAALTELLEKDRERRANEAEVPPDEALSEPSDDEATPSLHAINEAEAAITRAAAGLPPAAVEPHQETADAPTEAVYARSASTPSTPVLGGADTQRDRRFQASQPTDAVPPGAISTDLFYEPTYDAVLQPMVEWVVQREGPVLDAVLARRIARAHGFQRTGSRIQERVEQSARRLFKTTEEAGDTFYWPREVEPCSEVAFRWPTDDDSTRGVEEICEAELLSLARLVLRRGHSGQEALIAMARELGLQRLREASRDRLEGVLLKGCESK</sequence>
<feature type="region of interest" description="Disordered" evidence="1">
    <location>
        <begin position="1967"/>
        <end position="1990"/>
    </location>
</feature>
<evidence type="ECO:0000259" key="5">
    <source>
        <dbReference type="Pfam" id="PF18741"/>
    </source>
</evidence>
<dbReference type="InterPro" id="IPR047187">
    <property type="entry name" value="SF1_C_Upf1"/>
</dbReference>
<dbReference type="InterPro" id="IPR045055">
    <property type="entry name" value="DNA2/NAM7-like"/>
</dbReference>
<dbReference type="EMBL" id="CP000267">
    <property type="protein sequence ID" value="ABD70751.1"/>
    <property type="molecule type" value="Genomic_DNA"/>
</dbReference>
<dbReference type="eggNOG" id="COG3170">
    <property type="taxonomic scope" value="Bacteria"/>
</dbReference>
<dbReference type="InterPro" id="IPR041677">
    <property type="entry name" value="DNA2/NAM7_AAA_11"/>
</dbReference>
<organism evidence="6 7">
    <name type="scientific">Albidiferax ferrireducens (strain ATCC BAA-621 / DSM 15236 / T118)</name>
    <name type="common">Rhodoferax ferrireducens</name>
    <dbReference type="NCBI Taxonomy" id="338969"/>
    <lineage>
        <taxon>Bacteria</taxon>
        <taxon>Pseudomonadati</taxon>
        <taxon>Pseudomonadota</taxon>
        <taxon>Betaproteobacteria</taxon>
        <taxon>Burkholderiales</taxon>
        <taxon>Comamonadaceae</taxon>
        <taxon>Rhodoferax</taxon>
    </lineage>
</organism>
<dbReference type="Proteomes" id="UP000008332">
    <property type="component" value="Chromosome"/>
</dbReference>
<proteinExistence type="predicted"/>
<gene>
    <name evidence="6" type="ordered locus">Rfer_3040</name>
</gene>
<dbReference type="Pfam" id="PF13086">
    <property type="entry name" value="AAA_11"/>
    <property type="match status" value="2"/>
</dbReference>
<evidence type="ECO:0000259" key="4">
    <source>
        <dbReference type="Pfam" id="PF13087"/>
    </source>
</evidence>
<dbReference type="InterPro" id="IPR049468">
    <property type="entry name" value="Restrct_endonuc-II-like_dom"/>
</dbReference>
<evidence type="ECO:0000256" key="1">
    <source>
        <dbReference type="SAM" id="MobiDB-lite"/>
    </source>
</evidence>
<feature type="domain" description="DNA2/NAM7 helicase helicase" evidence="3">
    <location>
        <begin position="692"/>
        <end position="764"/>
    </location>
</feature>
<reference evidence="7" key="1">
    <citation type="submission" date="2006-02" db="EMBL/GenBank/DDBJ databases">
        <title>Complete sequence of chromosome of Rhodoferax ferrireducens DSM 15236.</title>
        <authorList>
            <person name="Copeland A."/>
            <person name="Lucas S."/>
            <person name="Lapidus A."/>
            <person name="Barry K."/>
            <person name="Detter J.C."/>
            <person name="Glavina del Rio T."/>
            <person name="Hammon N."/>
            <person name="Israni S."/>
            <person name="Pitluck S."/>
            <person name="Brettin T."/>
            <person name="Bruce D."/>
            <person name="Han C."/>
            <person name="Tapia R."/>
            <person name="Gilna P."/>
            <person name="Kiss H."/>
            <person name="Schmutz J."/>
            <person name="Larimer F."/>
            <person name="Land M."/>
            <person name="Kyrpides N."/>
            <person name="Ivanova N."/>
            <person name="Richardson P."/>
        </authorList>
    </citation>
    <scope>NUCLEOTIDE SEQUENCE [LARGE SCALE GENOMIC DNA]</scope>
    <source>
        <strain evidence="7">ATCC BAA-621 / DSM 15236 / T118</strain>
    </source>
</reference>
<keyword evidence="6" id="KW-0547">Nucleotide-binding</keyword>
<dbReference type="Gene3D" id="3.40.50.300">
    <property type="entry name" value="P-loop containing nucleotide triphosphate hydrolases"/>
    <property type="match status" value="3"/>
</dbReference>
<dbReference type="OrthoDB" id="9757917at2"/>
<dbReference type="InterPro" id="IPR021754">
    <property type="entry name" value="DUF3320"/>
</dbReference>
<evidence type="ECO:0000259" key="3">
    <source>
        <dbReference type="Pfam" id="PF13086"/>
    </source>
</evidence>
<keyword evidence="6" id="KW-0067">ATP-binding</keyword>
<dbReference type="CDD" id="cd18808">
    <property type="entry name" value="SF1_C_Upf1"/>
    <property type="match status" value="1"/>
</dbReference>
<feature type="region of interest" description="Disordered" evidence="1">
    <location>
        <begin position="1"/>
        <end position="20"/>
    </location>
</feature>
<dbReference type="FunFam" id="3.40.50.300:FF:002475">
    <property type="entry name" value="DNA helicase related protein"/>
    <property type="match status" value="1"/>
</dbReference>
<feature type="compositionally biased region" description="Polar residues" evidence="1">
    <location>
        <begin position="1"/>
        <end position="19"/>
    </location>
</feature>
<dbReference type="eggNOG" id="COG1112">
    <property type="taxonomic scope" value="Bacteria"/>
</dbReference>
<keyword evidence="6" id="KW-0378">Hydrolase</keyword>
<name>Q21U02_ALBFT</name>
<dbReference type="Pfam" id="PF13087">
    <property type="entry name" value="AAA_12"/>
    <property type="match status" value="1"/>
</dbReference>
<dbReference type="KEGG" id="rfr:Rfer_3040"/>
<dbReference type="SUPFAM" id="SSF52980">
    <property type="entry name" value="Restriction endonuclease-like"/>
    <property type="match status" value="1"/>
</dbReference>
<keyword evidence="6" id="KW-0347">Helicase</keyword>
<keyword evidence="7" id="KW-1185">Reference proteome</keyword>
<feature type="compositionally biased region" description="Acidic residues" evidence="1">
    <location>
        <begin position="1975"/>
        <end position="1989"/>
    </location>
</feature>
<dbReference type="PANTHER" id="PTHR10887:SF495">
    <property type="entry name" value="HELICASE SENATAXIN ISOFORM X1-RELATED"/>
    <property type="match status" value="1"/>
</dbReference>
<evidence type="ECO:0000259" key="2">
    <source>
        <dbReference type="Pfam" id="PF11784"/>
    </source>
</evidence>
<dbReference type="InterPro" id="IPR027417">
    <property type="entry name" value="P-loop_NTPase"/>
</dbReference>
<dbReference type="eggNOG" id="COG1198">
    <property type="taxonomic scope" value="Bacteria"/>
</dbReference>
<accession>Q21U02</accession>
<dbReference type="Pfam" id="PF18741">
    <property type="entry name" value="MTES_1575"/>
    <property type="match status" value="1"/>
</dbReference>
<dbReference type="STRING" id="338969.Rfer_3040"/>
<dbReference type="Gene3D" id="3.40.960.10">
    <property type="entry name" value="VSR Endonuclease"/>
    <property type="match status" value="1"/>
</dbReference>
<dbReference type="RefSeq" id="WP_011465317.1">
    <property type="nucleotide sequence ID" value="NC_007908.1"/>
</dbReference>